<evidence type="ECO:0000313" key="2">
    <source>
        <dbReference type="Proteomes" id="UP001500393"/>
    </source>
</evidence>
<dbReference type="Proteomes" id="UP001500393">
    <property type="component" value="Unassembled WGS sequence"/>
</dbReference>
<proteinExistence type="predicted"/>
<dbReference type="EMBL" id="BAAAOS010000002">
    <property type="protein sequence ID" value="GAA1551636.1"/>
    <property type="molecule type" value="Genomic_DNA"/>
</dbReference>
<name>A0ABN2C2Q9_9ACTN</name>
<evidence type="ECO:0000313" key="1">
    <source>
        <dbReference type="EMBL" id="GAA1551636.1"/>
    </source>
</evidence>
<accession>A0ABN2C2Q9</accession>
<gene>
    <name evidence="1" type="ORF">GCM10009789_01720</name>
</gene>
<organism evidence="1 2">
    <name type="scientific">Kribbella sancticallisti</name>
    <dbReference type="NCBI Taxonomy" id="460087"/>
    <lineage>
        <taxon>Bacteria</taxon>
        <taxon>Bacillati</taxon>
        <taxon>Actinomycetota</taxon>
        <taxon>Actinomycetes</taxon>
        <taxon>Propionibacteriales</taxon>
        <taxon>Kribbellaceae</taxon>
        <taxon>Kribbella</taxon>
    </lineage>
</organism>
<dbReference type="Gene3D" id="3.40.50.720">
    <property type="entry name" value="NAD(P)-binding Rossmann-like Domain"/>
    <property type="match status" value="1"/>
</dbReference>
<keyword evidence="2" id="KW-1185">Reference proteome</keyword>
<sequence>MTLGFAGLAAWYALARRARLRPGQEGRVLGAGGAIGPFAVQIATILGATSVVAAARNPAAKSAADRVVGPGSPELTTLVLREP</sequence>
<dbReference type="InterPro" id="IPR036291">
    <property type="entry name" value="NAD(P)-bd_dom_sf"/>
</dbReference>
<reference evidence="1 2" key="1">
    <citation type="journal article" date="2019" name="Int. J. Syst. Evol. Microbiol.">
        <title>The Global Catalogue of Microorganisms (GCM) 10K type strain sequencing project: providing services to taxonomists for standard genome sequencing and annotation.</title>
        <authorList>
            <consortium name="The Broad Institute Genomics Platform"/>
            <consortium name="The Broad Institute Genome Sequencing Center for Infectious Disease"/>
            <person name="Wu L."/>
            <person name="Ma J."/>
        </authorList>
    </citation>
    <scope>NUCLEOTIDE SEQUENCE [LARGE SCALE GENOMIC DNA]</scope>
    <source>
        <strain evidence="1 2">JCM 14969</strain>
    </source>
</reference>
<protein>
    <recommendedName>
        <fullName evidence="3">Zinc-binding dehydrogenase</fullName>
    </recommendedName>
</protein>
<dbReference type="SUPFAM" id="SSF51735">
    <property type="entry name" value="NAD(P)-binding Rossmann-fold domains"/>
    <property type="match status" value="1"/>
</dbReference>
<evidence type="ECO:0008006" key="3">
    <source>
        <dbReference type="Google" id="ProtNLM"/>
    </source>
</evidence>
<comment type="caution">
    <text evidence="1">The sequence shown here is derived from an EMBL/GenBank/DDBJ whole genome shotgun (WGS) entry which is preliminary data.</text>
</comment>